<gene>
    <name evidence="12" type="ORF">BOKJ2_LOCUS1362</name>
</gene>
<keyword evidence="13" id="KW-1185">Reference proteome</keyword>
<evidence type="ECO:0000256" key="9">
    <source>
        <dbReference type="ARBA" id="ARBA00048017"/>
    </source>
</evidence>
<dbReference type="EMBL" id="CAJFDH010000001">
    <property type="protein sequence ID" value="CAD5206678.1"/>
    <property type="molecule type" value="Genomic_DNA"/>
</dbReference>
<dbReference type="InterPro" id="IPR045141">
    <property type="entry name" value="NAA60-like"/>
</dbReference>
<sequence>MTLEYKVDVVGRNVEFSNLKTQFLVRKLEEKDLQRVITLCTEAFPLEYDQKWFYEVCSGRYISFGAFDGDFLAGLLVAEVKTVANCDSEDRDIWSRLDSRVVYVMSLAVSLLYRRQGIASLLMDYLNSMVLNYTPLPVLIYLHVLKENYGAITFYKNRGFKHHKTLANYYLIDGIYREGLTFLLVLNNSNNVCSLKDVWNMTTSMIVSLFRSHVLRS</sequence>
<organism evidence="12 13">
    <name type="scientific">Bursaphelenchus okinawaensis</name>
    <dbReference type="NCBI Taxonomy" id="465554"/>
    <lineage>
        <taxon>Eukaryota</taxon>
        <taxon>Metazoa</taxon>
        <taxon>Ecdysozoa</taxon>
        <taxon>Nematoda</taxon>
        <taxon>Chromadorea</taxon>
        <taxon>Rhabditida</taxon>
        <taxon>Tylenchina</taxon>
        <taxon>Tylenchomorpha</taxon>
        <taxon>Aphelenchoidea</taxon>
        <taxon>Aphelenchoididae</taxon>
        <taxon>Bursaphelenchus</taxon>
    </lineage>
</organism>
<dbReference type="Proteomes" id="UP000614601">
    <property type="component" value="Unassembled WGS sequence"/>
</dbReference>
<accession>A0A811JTM1</accession>
<dbReference type="InterPro" id="IPR000182">
    <property type="entry name" value="GNAT_dom"/>
</dbReference>
<evidence type="ECO:0000259" key="11">
    <source>
        <dbReference type="PROSITE" id="PS51186"/>
    </source>
</evidence>
<evidence type="ECO:0000256" key="4">
    <source>
        <dbReference type="ARBA" id="ARBA00022853"/>
    </source>
</evidence>
<dbReference type="EC" id="2.3.1.259" evidence="7"/>
<feature type="domain" description="N-acetyltransferase" evidence="11">
    <location>
        <begin position="23"/>
        <end position="181"/>
    </location>
</feature>
<evidence type="ECO:0000256" key="3">
    <source>
        <dbReference type="ARBA" id="ARBA00022829"/>
    </source>
</evidence>
<dbReference type="EMBL" id="CAJFCW020000001">
    <property type="protein sequence ID" value="CAG9082739.1"/>
    <property type="molecule type" value="Genomic_DNA"/>
</dbReference>
<dbReference type="CDD" id="cd04301">
    <property type="entry name" value="NAT_SF"/>
    <property type="match status" value="1"/>
</dbReference>
<dbReference type="PANTHER" id="PTHR14744">
    <property type="entry name" value="N-ALPHA-ACETYLTRANSFERASE 60"/>
    <property type="match status" value="1"/>
</dbReference>
<comment type="similarity">
    <text evidence="6">Belongs to the acetyltransferase family. NAA60 subfamily.</text>
</comment>
<comment type="catalytic activity">
    <reaction evidence="9">
        <text>L-lysyl-[protein] + acetyl-CoA = N(6)-acetyl-L-lysyl-[protein] + CoA + H(+)</text>
        <dbReference type="Rhea" id="RHEA:45948"/>
        <dbReference type="Rhea" id="RHEA-COMP:9752"/>
        <dbReference type="Rhea" id="RHEA-COMP:10731"/>
        <dbReference type="ChEBI" id="CHEBI:15378"/>
        <dbReference type="ChEBI" id="CHEBI:29969"/>
        <dbReference type="ChEBI" id="CHEBI:57287"/>
        <dbReference type="ChEBI" id="CHEBI:57288"/>
        <dbReference type="ChEBI" id="CHEBI:61930"/>
        <dbReference type="EC" id="2.3.1.48"/>
    </reaction>
</comment>
<dbReference type="PROSITE" id="PS51186">
    <property type="entry name" value="GNAT"/>
    <property type="match status" value="1"/>
</dbReference>
<dbReference type="SUPFAM" id="SSF55729">
    <property type="entry name" value="Acyl-CoA N-acyltransferases (Nat)"/>
    <property type="match status" value="1"/>
</dbReference>
<dbReference type="Pfam" id="PF00583">
    <property type="entry name" value="Acetyltransf_1"/>
    <property type="match status" value="1"/>
</dbReference>
<dbReference type="GO" id="GO:0000139">
    <property type="term" value="C:Golgi membrane"/>
    <property type="evidence" value="ECO:0007669"/>
    <property type="project" value="TreeGrafter"/>
</dbReference>
<comment type="caution">
    <text evidence="12">The sequence shown here is derived from an EMBL/GenBank/DDBJ whole genome shotgun (WGS) entry which is preliminary data.</text>
</comment>
<keyword evidence="3" id="KW-0159">Chromosome partition</keyword>
<evidence type="ECO:0000256" key="6">
    <source>
        <dbReference type="ARBA" id="ARBA00025774"/>
    </source>
</evidence>
<dbReference type="Gene3D" id="3.40.630.30">
    <property type="match status" value="1"/>
</dbReference>
<dbReference type="EC" id="2.3.1.48" evidence="1"/>
<evidence type="ECO:0000256" key="2">
    <source>
        <dbReference type="ARBA" id="ARBA00022679"/>
    </source>
</evidence>
<dbReference type="GO" id="GO:0004402">
    <property type="term" value="F:histone acetyltransferase activity"/>
    <property type="evidence" value="ECO:0007669"/>
    <property type="project" value="TreeGrafter"/>
</dbReference>
<evidence type="ECO:0000256" key="7">
    <source>
        <dbReference type="ARBA" id="ARBA00026111"/>
    </source>
</evidence>
<evidence type="ECO:0000256" key="10">
    <source>
        <dbReference type="ARBA" id="ARBA00048848"/>
    </source>
</evidence>
<dbReference type="InterPro" id="IPR016181">
    <property type="entry name" value="Acyl_CoA_acyltransferase"/>
</dbReference>
<evidence type="ECO:0000256" key="1">
    <source>
        <dbReference type="ARBA" id="ARBA00013184"/>
    </source>
</evidence>
<dbReference type="GO" id="GO:0007059">
    <property type="term" value="P:chromosome segregation"/>
    <property type="evidence" value="ECO:0007669"/>
    <property type="project" value="UniProtKB-KW"/>
</dbReference>
<keyword evidence="4" id="KW-0156">Chromatin regulator</keyword>
<dbReference type="OrthoDB" id="47017at2759"/>
<proteinExistence type="inferred from homology"/>
<keyword evidence="2" id="KW-0808">Transferase</keyword>
<comment type="catalytic activity">
    <reaction evidence="10">
        <text>N-terminal L-methionyl-[transmembrane protein] + acetyl-CoA = N-terminal N(alpha)-acetyl-L-methionyl-[transmembrane protein] + CoA + H(+)</text>
        <dbReference type="Rhea" id="RHEA:50604"/>
        <dbReference type="Rhea" id="RHEA-COMP:12745"/>
        <dbReference type="Rhea" id="RHEA-COMP:12746"/>
        <dbReference type="ChEBI" id="CHEBI:15378"/>
        <dbReference type="ChEBI" id="CHEBI:57287"/>
        <dbReference type="ChEBI" id="CHEBI:57288"/>
        <dbReference type="ChEBI" id="CHEBI:64731"/>
        <dbReference type="ChEBI" id="CHEBI:133414"/>
        <dbReference type="EC" id="2.3.1.259"/>
    </reaction>
</comment>
<protein>
    <recommendedName>
        <fullName evidence="8">N-alpha-acetyltransferase 60</fullName>
        <ecNumber evidence="7">2.3.1.259</ecNumber>
        <ecNumber evidence="1">2.3.1.48</ecNumber>
    </recommendedName>
</protein>
<reference evidence="12" key="1">
    <citation type="submission" date="2020-09" db="EMBL/GenBank/DDBJ databases">
        <authorList>
            <person name="Kikuchi T."/>
        </authorList>
    </citation>
    <scope>NUCLEOTIDE SEQUENCE</scope>
    <source>
        <strain evidence="12">SH1</strain>
    </source>
</reference>
<evidence type="ECO:0000313" key="13">
    <source>
        <dbReference type="Proteomes" id="UP000614601"/>
    </source>
</evidence>
<evidence type="ECO:0000256" key="5">
    <source>
        <dbReference type="ARBA" id="ARBA00023315"/>
    </source>
</evidence>
<dbReference type="AlphaFoldDB" id="A0A811JTM1"/>
<evidence type="ECO:0000313" key="12">
    <source>
        <dbReference type="EMBL" id="CAD5206678.1"/>
    </source>
</evidence>
<name>A0A811JTM1_9BILA</name>
<evidence type="ECO:0000256" key="8">
    <source>
        <dbReference type="ARBA" id="ARBA00026144"/>
    </source>
</evidence>
<dbReference type="Proteomes" id="UP000783686">
    <property type="component" value="Unassembled WGS sequence"/>
</dbReference>
<dbReference type="PANTHER" id="PTHR14744:SF15">
    <property type="entry name" value="N-ALPHA-ACETYLTRANSFERASE 60"/>
    <property type="match status" value="1"/>
</dbReference>
<dbReference type="GO" id="GO:0120518">
    <property type="term" value="F:protein N-terminal-methionine acetyltransferase activity"/>
    <property type="evidence" value="ECO:0007669"/>
    <property type="project" value="UniProtKB-EC"/>
</dbReference>
<keyword evidence="5" id="KW-0012">Acyltransferase</keyword>